<accession>A0A6N8L5U6</accession>
<evidence type="ECO:0000313" key="2">
    <source>
        <dbReference type="EMBL" id="MVZ63821.1"/>
    </source>
</evidence>
<dbReference type="InterPro" id="IPR005094">
    <property type="entry name" value="Endonuclease_MobA/VirD2"/>
</dbReference>
<proteinExistence type="predicted"/>
<evidence type="ECO:0000313" key="3">
    <source>
        <dbReference type="Proteomes" id="UP000435036"/>
    </source>
</evidence>
<evidence type="ECO:0000259" key="1">
    <source>
        <dbReference type="Pfam" id="PF03432"/>
    </source>
</evidence>
<dbReference type="AlphaFoldDB" id="A0A6N8L5U6"/>
<dbReference type="Pfam" id="PF03432">
    <property type="entry name" value="Relaxase"/>
    <property type="match status" value="1"/>
</dbReference>
<keyword evidence="3" id="KW-1185">Reference proteome</keyword>
<sequence>MYARIEQVRQMSSLLHYNERKVLLEKAELIDCCNFPLTLRDLHPSLYKNYIKSRDALNLSSQVKSLHVMLSFSSNEELGSFERQRAISREYMHLIGFGKQPYLTYRHFDTAIPHLHIVSTTIKANGQRIDTSNLLILHSLPAVDLLVKKYQLGQSSSRNDLTKFDRNRPKKLQYGSSSTKQGMEHVVRFAKQQYCFTTFEEWNAILSSYGLRAFRLENKGTNLPGLLYFLIDIQKKNIGTGILASRLKTKPTFKNLELLYKMNSFRVVKKSSSMRAQLKLILLNSNFSGNKMKQELWRNGISIHPGSDSSSDNNVIFLDHVNNCAISAFSLGLEKTHYHDIALAMRQLISVESRKGSFALPDIKKQNSYRKQF</sequence>
<dbReference type="RefSeq" id="WP_212592636.1">
    <property type="nucleotide sequence ID" value="NZ_WSQA01000016.1"/>
</dbReference>
<reference evidence="2 3" key="1">
    <citation type="submission" date="2019-12" db="EMBL/GenBank/DDBJ databases">
        <authorList>
            <person name="Dong K."/>
        </authorList>
    </citation>
    <scope>NUCLEOTIDE SEQUENCE [LARGE SCALE GENOMIC DNA]</scope>
    <source>
        <strain evidence="2 3">JCM 31225</strain>
    </source>
</reference>
<protein>
    <submittedName>
        <fullName evidence="2">Relaxase/mobilization nuclease domain-containing protein</fullName>
    </submittedName>
</protein>
<dbReference type="EMBL" id="WSQA01000016">
    <property type="protein sequence ID" value="MVZ63821.1"/>
    <property type="molecule type" value="Genomic_DNA"/>
</dbReference>
<organism evidence="2 3">
    <name type="scientific">Sphingobacterium humi</name>
    <dbReference type="NCBI Taxonomy" id="1796905"/>
    <lineage>
        <taxon>Bacteria</taxon>
        <taxon>Pseudomonadati</taxon>
        <taxon>Bacteroidota</taxon>
        <taxon>Sphingobacteriia</taxon>
        <taxon>Sphingobacteriales</taxon>
        <taxon>Sphingobacteriaceae</taxon>
        <taxon>Sphingobacterium</taxon>
    </lineage>
</organism>
<feature type="domain" description="MobA/VirD2-like nuclease" evidence="1">
    <location>
        <begin position="47"/>
        <end position="152"/>
    </location>
</feature>
<dbReference type="Proteomes" id="UP000435036">
    <property type="component" value="Unassembled WGS sequence"/>
</dbReference>
<gene>
    <name evidence="2" type="ORF">GQF63_17490</name>
</gene>
<comment type="caution">
    <text evidence="2">The sequence shown here is derived from an EMBL/GenBank/DDBJ whole genome shotgun (WGS) entry which is preliminary data.</text>
</comment>
<name>A0A6N8L5U6_9SPHI</name>